<feature type="coiled-coil region" evidence="1">
    <location>
        <begin position="320"/>
        <end position="347"/>
    </location>
</feature>
<dbReference type="InterPro" id="IPR005024">
    <property type="entry name" value="Snf7_fam"/>
</dbReference>
<name>A0AAV5KFK5_9ROSI</name>
<dbReference type="GO" id="GO:0006900">
    <property type="term" value="P:vesicle budding from membrane"/>
    <property type="evidence" value="ECO:0007669"/>
    <property type="project" value="TreeGrafter"/>
</dbReference>
<evidence type="ECO:0008006" key="5">
    <source>
        <dbReference type="Google" id="ProtNLM"/>
    </source>
</evidence>
<dbReference type="Proteomes" id="UP001054252">
    <property type="component" value="Unassembled WGS sequence"/>
</dbReference>
<evidence type="ECO:0000256" key="2">
    <source>
        <dbReference type="SAM" id="MobiDB-lite"/>
    </source>
</evidence>
<dbReference type="AlphaFoldDB" id="A0AAV5KFK5"/>
<dbReference type="EMBL" id="BPVZ01000062">
    <property type="protein sequence ID" value="GKV23339.1"/>
    <property type="molecule type" value="Genomic_DNA"/>
</dbReference>
<feature type="compositionally biased region" description="Polar residues" evidence="2">
    <location>
        <begin position="374"/>
        <end position="384"/>
    </location>
</feature>
<dbReference type="Pfam" id="PF03357">
    <property type="entry name" value="Snf7"/>
    <property type="match status" value="1"/>
</dbReference>
<sequence>MDSSSMREFLRKEVPDWDDEVTATARFKAFSGQRFDWEPKFQFWRDLILRISRHFGFFMIRPSQVKNEWFNRGGLAPLCLDDVLLVMYNEGNLMRIEDLPDPSSGRLTQLFRKVKILMTRSRMTPEAILEDQLILTALLKEKAEEVVKLLSERHWTSSCIVTMKKLESMCGGPVEASAVLSDLSGCGKAQYLSTSKKELIEGVKVSLTAAAVSSISSLDCDVLHLIWTQEKLQQQLNVIDQRWEMSRKSALASLKSGNKKVALRHAREIKLSNESREKCSLLLNRVEEVLRVIADAESTKKVSEAIQIGAQAMKENKISVEEVQNCLEELDESIESQKLAEKALESAPYLGIDDEDIEEEFQKLELEVGRENVQDLSPETSNNNAAESADLLSDALSSLKLDTPHIDSTSQDSTAPVRKKDSKNLILEAA</sequence>
<comment type="caution">
    <text evidence="3">The sequence shown here is derived from an EMBL/GenBank/DDBJ whole genome shotgun (WGS) entry which is preliminary data.</text>
</comment>
<protein>
    <recommendedName>
        <fullName evidence="5">Charged multivesicular body protein 7</fullName>
    </recommendedName>
</protein>
<gene>
    <name evidence="3" type="ORF">SLEP1_g33077</name>
</gene>
<accession>A0AAV5KFK5</accession>
<dbReference type="GO" id="GO:0005771">
    <property type="term" value="C:multivesicular body"/>
    <property type="evidence" value="ECO:0007669"/>
    <property type="project" value="TreeGrafter"/>
</dbReference>
<evidence type="ECO:0000313" key="3">
    <source>
        <dbReference type="EMBL" id="GKV23339.1"/>
    </source>
</evidence>
<evidence type="ECO:0000256" key="1">
    <source>
        <dbReference type="SAM" id="Coils"/>
    </source>
</evidence>
<organism evidence="3 4">
    <name type="scientific">Rubroshorea leprosula</name>
    <dbReference type="NCBI Taxonomy" id="152421"/>
    <lineage>
        <taxon>Eukaryota</taxon>
        <taxon>Viridiplantae</taxon>
        <taxon>Streptophyta</taxon>
        <taxon>Embryophyta</taxon>
        <taxon>Tracheophyta</taxon>
        <taxon>Spermatophyta</taxon>
        <taxon>Magnoliopsida</taxon>
        <taxon>eudicotyledons</taxon>
        <taxon>Gunneridae</taxon>
        <taxon>Pentapetalae</taxon>
        <taxon>rosids</taxon>
        <taxon>malvids</taxon>
        <taxon>Malvales</taxon>
        <taxon>Dipterocarpaceae</taxon>
        <taxon>Rubroshorea</taxon>
    </lineage>
</organism>
<dbReference type="GO" id="GO:0009898">
    <property type="term" value="C:cytoplasmic side of plasma membrane"/>
    <property type="evidence" value="ECO:0007669"/>
    <property type="project" value="TreeGrafter"/>
</dbReference>
<proteinExistence type="predicted"/>
<evidence type="ECO:0000313" key="4">
    <source>
        <dbReference type="Proteomes" id="UP001054252"/>
    </source>
</evidence>
<dbReference type="GO" id="GO:0000815">
    <property type="term" value="C:ESCRT III complex"/>
    <property type="evidence" value="ECO:0007669"/>
    <property type="project" value="TreeGrafter"/>
</dbReference>
<dbReference type="GO" id="GO:0032511">
    <property type="term" value="P:late endosome to vacuole transport via multivesicular body sorting pathway"/>
    <property type="evidence" value="ECO:0007669"/>
    <property type="project" value="TreeGrafter"/>
</dbReference>
<keyword evidence="1" id="KW-0175">Coiled coil</keyword>
<dbReference type="Pfam" id="PF25880">
    <property type="entry name" value="WHD_CHMP7_1st"/>
    <property type="match status" value="1"/>
</dbReference>
<dbReference type="Gene3D" id="6.10.140.1230">
    <property type="match status" value="1"/>
</dbReference>
<feature type="region of interest" description="Disordered" evidence="2">
    <location>
        <begin position="402"/>
        <end position="430"/>
    </location>
</feature>
<dbReference type="PANTHER" id="PTHR22761:SF7">
    <property type="entry name" value="SNF7 FAMILY PROTEIN"/>
    <property type="match status" value="1"/>
</dbReference>
<keyword evidence="4" id="KW-1185">Reference proteome</keyword>
<dbReference type="PANTHER" id="PTHR22761">
    <property type="entry name" value="CHARGED MULTIVESICULAR BODY PROTEIN"/>
    <property type="match status" value="1"/>
</dbReference>
<feature type="region of interest" description="Disordered" evidence="2">
    <location>
        <begin position="372"/>
        <end position="391"/>
    </location>
</feature>
<reference evidence="3 4" key="1">
    <citation type="journal article" date="2021" name="Commun. Biol.">
        <title>The genome of Shorea leprosula (Dipterocarpaceae) highlights the ecological relevance of drought in aseasonal tropical rainforests.</title>
        <authorList>
            <person name="Ng K.K.S."/>
            <person name="Kobayashi M.J."/>
            <person name="Fawcett J.A."/>
            <person name="Hatakeyama M."/>
            <person name="Paape T."/>
            <person name="Ng C.H."/>
            <person name="Ang C.C."/>
            <person name="Tnah L.H."/>
            <person name="Lee C.T."/>
            <person name="Nishiyama T."/>
            <person name="Sese J."/>
            <person name="O'Brien M.J."/>
            <person name="Copetti D."/>
            <person name="Mohd Noor M.I."/>
            <person name="Ong R.C."/>
            <person name="Putra M."/>
            <person name="Sireger I.Z."/>
            <person name="Indrioko S."/>
            <person name="Kosugi Y."/>
            <person name="Izuno A."/>
            <person name="Isagi Y."/>
            <person name="Lee S.L."/>
            <person name="Shimizu K.K."/>
        </authorList>
    </citation>
    <scope>NUCLEOTIDE SEQUENCE [LARGE SCALE GENOMIC DNA]</scope>
    <source>
        <strain evidence="3">214</strain>
    </source>
</reference>